<dbReference type="InterPro" id="IPR052159">
    <property type="entry name" value="Competence_DNA_uptake"/>
</dbReference>
<dbReference type="Gene3D" id="3.60.15.10">
    <property type="entry name" value="Ribonuclease Z/Hydroxyacylglutathione hydrolase-like"/>
    <property type="match status" value="1"/>
</dbReference>
<comment type="caution">
    <text evidence="8">The sequence shown here is derived from an EMBL/GenBank/DDBJ whole genome shotgun (WGS) entry which is preliminary data.</text>
</comment>
<feature type="domain" description="Metallo-beta-lactamase" evidence="7">
    <location>
        <begin position="557"/>
        <end position="722"/>
    </location>
</feature>
<dbReference type="eggNOG" id="COG2333">
    <property type="taxonomic scope" value="Bacteria"/>
</dbReference>
<feature type="transmembrane region" description="Helical" evidence="6">
    <location>
        <begin position="253"/>
        <end position="274"/>
    </location>
</feature>
<name>K9EB97_9ACTO</name>
<evidence type="ECO:0000256" key="6">
    <source>
        <dbReference type="SAM" id="Phobius"/>
    </source>
</evidence>
<dbReference type="Pfam" id="PF00753">
    <property type="entry name" value="Lactamase_B"/>
    <property type="match status" value="1"/>
</dbReference>
<evidence type="ECO:0000256" key="5">
    <source>
        <dbReference type="ARBA" id="ARBA00023136"/>
    </source>
</evidence>
<keyword evidence="5 6" id="KW-0472">Membrane</keyword>
<sequence>MTLRVDLRLSFPALAALGMAWVNVSGRALLGLGLLAGAGALGAGYAAVRKAIFCPLLAATLLAGAASLACGSLAVHQARLEITDVSLSGRPAAATYSPEVQVEATVVSRPKMRTAPWGESYCEALLAPQSVNEARAAKQARGTDSHRNIVIGPRARIRVEFDCSALPGQHFSARGRLEPQTGRREAAFLRARQSQISGEGSGVTRIVARIGASLDAVLADFSPPARGLIPGVALGNDSQVPDELNAAMKMTSLTHLTAVSGGHVSIMTVLVLLVVGRRNRYLSGLACSVALFALVALVGTEASVLRAVLMGSVVLLAMFLGKNAHAFSALATACLLASIIDPWLATSYGFLLSVSATAGIIIAGRPLADHLSMILPPGLADACAVPLVAQISCAPVLALFSDTGSVWGVLANALVAPVVAPLTLLGLGAAVAAPLCTPLATLLAGGASLCTWWLAAVARHLAAWPGSGIPLLLATLVQLGMLGAAALPWRRYFPPGVVARMPAHRRVLNYLRGIGVAGWLLLACTVVAGGGALWWYFSPVASAIPEDWEAVQCDVGQGSALIARKNGKTLMIDLGPPGGGAAQCLREAGVTHLDVLVLSHFHMDHVGDLPAVLEAVSVGETWISPNYAPLENSAWALAKLAAAGIRVREVTAGTEFTAGGADFAKVVWPRGAVDSDKRANADSIVVEIDVAGGVTVLADTDRESQERMAQSLSPARTVIVGHHGSADHSVRIPQLLRPRYALVSVGENDYGHPAPSIYQSFAGSEIFETQRCGAITLRGSEALSRCSP</sequence>
<feature type="transmembrane region" description="Helical" evidence="6">
    <location>
        <begin position="7"/>
        <end position="24"/>
    </location>
</feature>
<dbReference type="AlphaFoldDB" id="K9EB97"/>
<feature type="transmembrane region" description="Helical" evidence="6">
    <location>
        <begin position="510"/>
        <end position="537"/>
    </location>
</feature>
<dbReference type="PANTHER" id="PTHR30619">
    <property type="entry name" value="DNA INTERNALIZATION/COMPETENCE PROTEIN COMEC/REC2"/>
    <property type="match status" value="1"/>
</dbReference>
<keyword evidence="3 6" id="KW-0812">Transmembrane</keyword>
<feature type="transmembrane region" description="Helical" evidence="6">
    <location>
        <begin position="281"/>
        <end position="298"/>
    </location>
</feature>
<dbReference type="NCBIfam" id="TIGR00360">
    <property type="entry name" value="ComEC_N-term"/>
    <property type="match status" value="1"/>
</dbReference>
<feature type="transmembrane region" description="Helical" evidence="6">
    <location>
        <begin position="55"/>
        <end position="75"/>
    </location>
</feature>
<dbReference type="Pfam" id="PF03772">
    <property type="entry name" value="Competence"/>
    <property type="match status" value="1"/>
</dbReference>
<feature type="transmembrane region" description="Helical" evidence="6">
    <location>
        <begin position="350"/>
        <end position="367"/>
    </location>
</feature>
<accession>K9EB97</accession>
<evidence type="ECO:0000256" key="4">
    <source>
        <dbReference type="ARBA" id="ARBA00022989"/>
    </source>
</evidence>
<dbReference type="InterPro" id="IPR035681">
    <property type="entry name" value="ComA-like_MBL"/>
</dbReference>
<dbReference type="GO" id="GO:0005886">
    <property type="term" value="C:plasma membrane"/>
    <property type="evidence" value="ECO:0007669"/>
    <property type="project" value="UniProtKB-SubCell"/>
</dbReference>
<dbReference type="eggNOG" id="COG0658">
    <property type="taxonomic scope" value="Bacteria"/>
</dbReference>
<dbReference type="InterPro" id="IPR036866">
    <property type="entry name" value="RibonucZ/Hydroxyglut_hydro"/>
</dbReference>
<dbReference type="Proteomes" id="UP000009888">
    <property type="component" value="Unassembled WGS sequence"/>
</dbReference>
<gene>
    <name evidence="8" type="ORF">HMPREF9233_01491</name>
</gene>
<reference evidence="8 9" key="1">
    <citation type="submission" date="2012-09" db="EMBL/GenBank/DDBJ databases">
        <title>The Genome Sequence of Actinobaculum massiliae ACS-171-V-COL2.</title>
        <authorList>
            <consortium name="The Broad Institute Genome Sequencing Platform"/>
            <person name="Earl A."/>
            <person name="Ward D."/>
            <person name="Feldgarden M."/>
            <person name="Gevers D."/>
            <person name="Saerens B."/>
            <person name="Vaneechoutte M."/>
            <person name="Walker B."/>
            <person name="Young S.K."/>
            <person name="Zeng Q."/>
            <person name="Gargeya S."/>
            <person name="Fitzgerald M."/>
            <person name="Haas B."/>
            <person name="Abouelleil A."/>
            <person name="Alvarado L."/>
            <person name="Arachchi H.M."/>
            <person name="Berlin A."/>
            <person name="Chapman S.B."/>
            <person name="Goldberg J."/>
            <person name="Griggs A."/>
            <person name="Gujja S."/>
            <person name="Hansen M."/>
            <person name="Howarth C."/>
            <person name="Imamovic A."/>
            <person name="Larimer J."/>
            <person name="McCowen C."/>
            <person name="Montmayeur A."/>
            <person name="Murphy C."/>
            <person name="Neiman D."/>
            <person name="Pearson M."/>
            <person name="Priest M."/>
            <person name="Roberts A."/>
            <person name="Saif S."/>
            <person name="Shea T."/>
            <person name="Sisk P."/>
            <person name="Sykes S."/>
            <person name="Wortman J."/>
            <person name="Nusbaum C."/>
            <person name="Birren B."/>
        </authorList>
    </citation>
    <scope>NUCLEOTIDE SEQUENCE [LARGE SCALE GENOMIC DNA]</scope>
    <source>
        <strain evidence="9">ACS-171-V-Col2</strain>
    </source>
</reference>
<dbReference type="CDD" id="cd07731">
    <property type="entry name" value="ComA-like_MBL-fold"/>
    <property type="match status" value="1"/>
</dbReference>
<keyword evidence="4 6" id="KW-1133">Transmembrane helix</keyword>
<dbReference type="PANTHER" id="PTHR30619:SF1">
    <property type="entry name" value="RECOMBINATION PROTEIN 2"/>
    <property type="match status" value="1"/>
</dbReference>
<evidence type="ECO:0000313" key="9">
    <source>
        <dbReference type="Proteomes" id="UP000009888"/>
    </source>
</evidence>
<protein>
    <recommendedName>
        <fullName evidence="7">Metallo-beta-lactamase domain-containing protein</fullName>
    </recommendedName>
</protein>
<feature type="transmembrane region" description="Helical" evidence="6">
    <location>
        <begin position="406"/>
        <end position="427"/>
    </location>
</feature>
<comment type="subcellular location">
    <subcellularLocation>
        <location evidence="1">Cell membrane</location>
        <topology evidence="1">Multi-pass membrane protein</topology>
    </subcellularLocation>
</comment>
<dbReference type="RefSeq" id="WP_007001696.1">
    <property type="nucleotide sequence ID" value="NZ_JH992956.1"/>
</dbReference>
<evidence type="ECO:0000256" key="1">
    <source>
        <dbReference type="ARBA" id="ARBA00004651"/>
    </source>
</evidence>
<evidence type="ECO:0000259" key="7">
    <source>
        <dbReference type="SMART" id="SM00849"/>
    </source>
</evidence>
<dbReference type="InterPro" id="IPR004477">
    <property type="entry name" value="ComEC_N"/>
</dbReference>
<evidence type="ECO:0000313" key="8">
    <source>
        <dbReference type="EMBL" id="EKU94544.1"/>
    </source>
</evidence>
<proteinExistence type="predicted"/>
<keyword evidence="9" id="KW-1185">Reference proteome</keyword>
<evidence type="ECO:0000256" key="3">
    <source>
        <dbReference type="ARBA" id="ARBA00022692"/>
    </source>
</evidence>
<dbReference type="SUPFAM" id="SSF56281">
    <property type="entry name" value="Metallo-hydrolase/oxidoreductase"/>
    <property type="match status" value="1"/>
</dbReference>
<dbReference type="HOGENOM" id="CLU_010363_4_0_11"/>
<dbReference type="PATRIC" id="fig|883066.3.peg.1554"/>
<feature type="transmembrane region" description="Helical" evidence="6">
    <location>
        <begin position="30"/>
        <end position="48"/>
    </location>
</feature>
<feature type="transmembrane region" description="Helical" evidence="6">
    <location>
        <begin position="468"/>
        <end position="489"/>
    </location>
</feature>
<organism evidence="8 9">
    <name type="scientific">Actinobaculum massiliense ACS-171-V-Col2</name>
    <dbReference type="NCBI Taxonomy" id="883066"/>
    <lineage>
        <taxon>Bacteria</taxon>
        <taxon>Bacillati</taxon>
        <taxon>Actinomycetota</taxon>
        <taxon>Actinomycetes</taxon>
        <taxon>Actinomycetales</taxon>
        <taxon>Actinomycetaceae</taxon>
        <taxon>Actinobaculum</taxon>
    </lineage>
</organism>
<evidence type="ECO:0000256" key="2">
    <source>
        <dbReference type="ARBA" id="ARBA00022475"/>
    </source>
</evidence>
<dbReference type="SMART" id="SM00849">
    <property type="entry name" value="Lactamase_B"/>
    <property type="match status" value="1"/>
</dbReference>
<keyword evidence="2" id="KW-1003">Cell membrane</keyword>
<feature type="transmembrane region" description="Helical" evidence="6">
    <location>
        <begin position="439"/>
        <end position="462"/>
    </location>
</feature>
<dbReference type="STRING" id="202789.GCA_001457435_00614"/>
<dbReference type="EMBL" id="AGWL01000008">
    <property type="protein sequence ID" value="EKU94544.1"/>
    <property type="molecule type" value="Genomic_DNA"/>
</dbReference>
<dbReference type="InterPro" id="IPR001279">
    <property type="entry name" value="Metallo-B-lactamas"/>
</dbReference>